<sequence length="365" mass="40763">MAAVDDVDGMFGSDDDDDQHELVQRDDDEMLFGSDDEPESQSARDSSAAAPTKRAARIALGESRTIRGSDPGQGVRIGGTGTEMCVVKMPSWMGFESREFTSSTVDDEIAAGVNADDIVHKIRWRKSKDEHGDEIRESNARLVTWSDGSVQLLVGSSVFDVIRTSLPENLHCLFDAGPDGLQKHRAGFQAKLLVKSKDVVAPKRPRAVVAPVQTTRKIYTVKDPEQEVAEKVKRHRQLEMRERARDRGTRWIPPPDNFSADFLEEYSEEEDSANEERWQARRPLRRTASDDEAAAERLQAVKRGDDVVRGRAVVKKKAAPKPSTSPEPTSPAEPEEEDEEDVVEVRHKTTSGHKRRHVIEESDSE</sequence>
<evidence type="ECO:0008006" key="6">
    <source>
        <dbReference type="Google" id="ProtNLM"/>
    </source>
</evidence>
<accession>A0A0G4IPD5</accession>
<dbReference type="STRING" id="37360.A0A0G4IPD5"/>
<dbReference type="OrthoDB" id="20844at2759"/>
<evidence type="ECO:0000256" key="1">
    <source>
        <dbReference type="SAM" id="MobiDB-lite"/>
    </source>
</evidence>
<protein>
    <recommendedName>
        <fullName evidence="6">Leo1-like protein</fullName>
    </recommendedName>
</protein>
<evidence type="ECO:0000313" key="3">
    <source>
        <dbReference type="EMBL" id="SPR01047.1"/>
    </source>
</evidence>
<feature type="region of interest" description="Disordered" evidence="1">
    <location>
        <begin position="266"/>
        <end position="365"/>
    </location>
</feature>
<feature type="compositionally biased region" description="Acidic residues" evidence="1">
    <location>
        <begin position="1"/>
        <end position="19"/>
    </location>
</feature>
<geneLocation type="mitochondrion" evidence="3"/>
<feature type="compositionally biased region" description="Basic residues" evidence="1">
    <location>
        <begin position="348"/>
        <end position="357"/>
    </location>
</feature>
<dbReference type="GO" id="GO:0032968">
    <property type="term" value="P:positive regulation of transcription elongation by RNA polymerase II"/>
    <property type="evidence" value="ECO:0007669"/>
    <property type="project" value="TreeGrafter"/>
</dbReference>
<dbReference type="Pfam" id="PF04004">
    <property type="entry name" value="Leo1"/>
    <property type="match status" value="1"/>
</dbReference>
<evidence type="ECO:0000313" key="5">
    <source>
        <dbReference type="Proteomes" id="UP000290189"/>
    </source>
</evidence>
<dbReference type="GO" id="GO:1990269">
    <property type="term" value="F:RNA polymerase II C-terminal domain phosphoserine binding"/>
    <property type="evidence" value="ECO:0007669"/>
    <property type="project" value="TreeGrafter"/>
</dbReference>
<dbReference type="InterPro" id="IPR007149">
    <property type="entry name" value="Leo1"/>
</dbReference>
<keyword evidence="3" id="KW-0496">Mitochondrion</keyword>
<evidence type="ECO:0000313" key="2">
    <source>
        <dbReference type="EMBL" id="CEO97067.1"/>
    </source>
</evidence>
<dbReference type="GO" id="GO:0016593">
    <property type="term" value="C:Cdc73/Paf1 complex"/>
    <property type="evidence" value="ECO:0007669"/>
    <property type="project" value="InterPro"/>
</dbReference>
<dbReference type="EMBL" id="OVEO01000016">
    <property type="protein sequence ID" value="SPR01047.1"/>
    <property type="molecule type" value="Genomic_DNA"/>
</dbReference>
<keyword evidence="4" id="KW-1185">Reference proteome</keyword>
<organism evidence="2 4">
    <name type="scientific">Plasmodiophora brassicae</name>
    <name type="common">Clubroot disease agent</name>
    <dbReference type="NCBI Taxonomy" id="37360"/>
    <lineage>
        <taxon>Eukaryota</taxon>
        <taxon>Sar</taxon>
        <taxon>Rhizaria</taxon>
        <taxon>Endomyxa</taxon>
        <taxon>Phytomyxea</taxon>
        <taxon>Plasmodiophorida</taxon>
        <taxon>Plasmodiophoridae</taxon>
        <taxon>Plasmodiophora</taxon>
    </lineage>
</organism>
<dbReference type="AlphaFoldDB" id="A0A0G4IPD5"/>
<reference evidence="3 5" key="2">
    <citation type="submission" date="2018-03" db="EMBL/GenBank/DDBJ databases">
        <authorList>
            <person name="Fogelqvist J."/>
        </authorList>
    </citation>
    <scope>NUCLEOTIDE SEQUENCE [LARGE SCALE GENOMIC DNA]</scope>
</reference>
<dbReference type="EMBL" id="CDSF01000078">
    <property type="protein sequence ID" value="CEO97067.1"/>
    <property type="molecule type" value="Genomic_DNA"/>
</dbReference>
<reference evidence="2 4" key="1">
    <citation type="submission" date="2015-02" db="EMBL/GenBank/DDBJ databases">
        <authorList>
            <person name="Chooi Y.-H."/>
        </authorList>
    </citation>
    <scope>NUCLEOTIDE SEQUENCE [LARGE SCALE GENOMIC DNA]</scope>
    <source>
        <strain evidence="2">E3</strain>
    </source>
</reference>
<dbReference type="Proteomes" id="UP000039324">
    <property type="component" value="Unassembled WGS sequence"/>
</dbReference>
<feature type="compositionally biased region" description="Acidic residues" evidence="1">
    <location>
        <begin position="26"/>
        <end position="39"/>
    </location>
</feature>
<evidence type="ECO:0000313" key="4">
    <source>
        <dbReference type="Proteomes" id="UP000039324"/>
    </source>
</evidence>
<dbReference type="Proteomes" id="UP000290189">
    <property type="component" value="Unassembled WGS sequence"/>
</dbReference>
<name>A0A0G4IPD5_PLABS</name>
<gene>
    <name evidence="2" type="ORF">PBRA_005671</name>
    <name evidence="3" type="ORF">PLBR_LOCUS8262</name>
</gene>
<dbReference type="GO" id="GO:0006368">
    <property type="term" value="P:transcription elongation by RNA polymerase II"/>
    <property type="evidence" value="ECO:0007669"/>
    <property type="project" value="InterPro"/>
</dbReference>
<proteinExistence type="predicted"/>
<feature type="compositionally biased region" description="Acidic residues" evidence="1">
    <location>
        <begin position="333"/>
        <end position="342"/>
    </location>
</feature>
<dbReference type="PANTHER" id="PTHR23146">
    <property type="entry name" value="LEO1 PROTEIN"/>
    <property type="match status" value="1"/>
</dbReference>
<feature type="region of interest" description="Disordered" evidence="1">
    <location>
        <begin position="1"/>
        <end position="53"/>
    </location>
</feature>
<dbReference type="PANTHER" id="PTHR23146:SF0">
    <property type="entry name" value="RNA POLYMERASE-ASSOCIATED PROTEIN LEO1"/>
    <property type="match status" value="1"/>
</dbReference>